<evidence type="ECO:0000313" key="3">
    <source>
        <dbReference type="EMBL" id="NYF90011.1"/>
    </source>
</evidence>
<evidence type="ECO:0000313" key="4">
    <source>
        <dbReference type="Proteomes" id="UP000564385"/>
    </source>
</evidence>
<dbReference type="InterPro" id="IPR005627">
    <property type="entry name" value="CutC-like"/>
</dbReference>
<dbReference type="HAMAP" id="MF_00795">
    <property type="entry name" value="CutC"/>
    <property type="match status" value="1"/>
</dbReference>
<dbReference type="Proteomes" id="UP000564385">
    <property type="component" value="Unassembled WGS sequence"/>
</dbReference>
<comment type="subcellular location">
    <subcellularLocation>
        <location evidence="2">Cytoplasm</location>
    </subcellularLocation>
</comment>
<name>A0A852VFJ1_9BACT</name>
<organism evidence="3 4">
    <name type="scientific">Tunturiibacter lichenicola</name>
    <dbReference type="NCBI Taxonomy" id="2051959"/>
    <lineage>
        <taxon>Bacteria</taxon>
        <taxon>Pseudomonadati</taxon>
        <taxon>Acidobacteriota</taxon>
        <taxon>Terriglobia</taxon>
        <taxon>Terriglobales</taxon>
        <taxon>Acidobacteriaceae</taxon>
        <taxon>Tunturiibacter</taxon>
    </lineage>
</organism>
<dbReference type="InterPro" id="IPR036822">
    <property type="entry name" value="CutC-like_dom_sf"/>
</dbReference>
<dbReference type="GO" id="GO:0005737">
    <property type="term" value="C:cytoplasm"/>
    <property type="evidence" value="ECO:0007669"/>
    <property type="project" value="UniProtKB-SubCell"/>
</dbReference>
<keyword evidence="2" id="KW-0963">Cytoplasm</keyword>
<dbReference type="AlphaFoldDB" id="A0A852VFJ1"/>
<comment type="similarity">
    <text evidence="1 2">Belongs to the CutC family.</text>
</comment>
<protein>
    <recommendedName>
        <fullName evidence="2">PF03932 family protein CutC</fullName>
    </recommendedName>
</protein>
<dbReference type="FunFam" id="3.20.20.380:FF:000001">
    <property type="entry name" value="Copper homeostasis protein CutC"/>
    <property type="match status" value="1"/>
</dbReference>
<dbReference type="EMBL" id="JACCCU010000001">
    <property type="protein sequence ID" value="NYF90011.1"/>
    <property type="molecule type" value="Genomic_DNA"/>
</dbReference>
<gene>
    <name evidence="2" type="primary">cutC</name>
    <name evidence="3" type="ORF">HDF08_002078</name>
</gene>
<comment type="caution">
    <text evidence="3">The sequence shown here is derived from an EMBL/GenBank/DDBJ whole genome shotgun (WGS) entry which is preliminary data.</text>
</comment>
<dbReference type="Pfam" id="PF03932">
    <property type="entry name" value="CutC"/>
    <property type="match status" value="1"/>
</dbReference>
<dbReference type="SUPFAM" id="SSF110395">
    <property type="entry name" value="CutC-like"/>
    <property type="match status" value="1"/>
</dbReference>
<dbReference type="GO" id="GO:0005507">
    <property type="term" value="F:copper ion binding"/>
    <property type="evidence" value="ECO:0007669"/>
    <property type="project" value="TreeGrafter"/>
</dbReference>
<evidence type="ECO:0000256" key="2">
    <source>
        <dbReference type="HAMAP-Rule" id="MF_00795"/>
    </source>
</evidence>
<comment type="caution">
    <text evidence="2">Once thought to be involved in copper homeostasis, experiments in E.coli have shown this is not the case.</text>
</comment>
<accession>A0A852VFJ1</accession>
<proteinExistence type="inferred from homology"/>
<evidence type="ECO:0000256" key="1">
    <source>
        <dbReference type="ARBA" id="ARBA00007768"/>
    </source>
</evidence>
<reference evidence="3 4" key="1">
    <citation type="submission" date="2020-07" db="EMBL/GenBank/DDBJ databases">
        <title>Genomic Encyclopedia of Type Strains, Phase IV (KMG-V): Genome sequencing to study the core and pangenomes of soil and plant-associated prokaryotes.</title>
        <authorList>
            <person name="Whitman W."/>
        </authorList>
    </citation>
    <scope>NUCLEOTIDE SEQUENCE [LARGE SCALE GENOMIC DNA]</scope>
    <source>
        <strain evidence="3 4">M8UP22</strain>
    </source>
</reference>
<dbReference type="PANTHER" id="PTHR12598:SF0">
    <property type="entry name" value="COPPER HOMEOSTASIS PROTEIN CUTC HOMOLOG"/>
    <property type="match status" value="1"/>
</dbReference>
<sequence>MRKIIFELCAESLQACLAAREGGADRIELCTALSEGGLTPSHGLTRAAVLRSGLPVHVLLRPRSGDFNYTDDEFAVMREDLLHARSLGASGFVLGILRMDGTVDLERTRELVELAAPFEVTFHRAFDYTNSLEQALEDVIATGCRRVLTSGGEPDVLSGADKLARLVKVADGRIDIAVGGGLRVKDAKTLARATGASHFHGSLRRSEAGRMQHERRWVLEDADSLDGTSRFVVDSADVLDMIENLRSA</sequence>
<dbReference type="Gene3D" id="3.20.20.380">
    <property type="entry name" value="Copper homeostasis (CutC) domain"/>
    <property type="match status" value="1"/>
</dbReference>
<dbReference type="PANTHER" id="PTHR12598">
    <property type="entry name" value="COPPER HOMEOSTASIS PROTEIN CUTC"/>
    <property type="match status" value="1"/>
</dbReference>